<comment type="caution">
    <text evidence="2">The sequence shown here is derived from an EMBL/GenBank/DDBJ whole genome shotgun (WGS) entry which is preliminary data.</text>
</comment>
<dbReference type="SUPFAM" id="SSF46785">
    <property type="entry name" value="Winged helix' DNA-binding domain"/>
    <property type="match status" value="1"/>
</dbReference>
<organism evidence="2 3">
    <name type="scientific">Acidianus infernus</name>
    <dbReference type="NCBI Taxonomy" id="12915"/>
    <lineage>
        <taxon>Archaea</taxon>
        <taxon>Thermoproteota</taxon>
        <taxon>Thermoprotei</taxon>
        <taxon>Sulfolobales</taxon>
        <taxon>Sulfolobaceae</taxon>
        <taxon>Acidianus</taxon>
    </lineage>
</organism>
<evidence type="ECO:0000313" key="2">
    <source>
        <dbReference type="EMBL" id="MUM63787.1"/>
    </source>
</evidence>
<sequence length="144" mass="16739">MQNNIKFELRTYYVHFHRGRGLRHIILYLLYTNGPLTGAEIMEKVEESSMGMWRPSPGSVYPMIRELEAEGLIEVVKTEGTKKYYGLTNKGKELLGGFPKERRIDNAITELESLVDYILDNWDSLNSEEKDRIRKIIEKLKSVS</sequence>
<dbReference type="InterPro" id="IPR005149">
    <property type="entry name" value="Tscrpt_reg_PadR_N"/>
</dbReference>
<name>A0A6A9QKD6_ACIIN</name>
<feature type="domain" description="Transcription regulator PadR N-terminal" evidence="1">
    <location>
        <begin position="26"/>
        <end position="95"/>
    </location>
</feature>
<gene>
    <name evidence="2" type="ORF">D1867_00645</name>
</gene>
<protein>
    <submittedName>
        <fullName evidence="2">PadR family transcriptional regulator</fullName>
    </submittedName>
</protein>
<dbReference type="Pfam" id="PF03551">
    <property type="entry name" value="PadR"/>
    <property type="match status" value="1"/>
</dbReference>
<evidence type="ECO:0000259" key="1">
    <source>
        <dbReference type="Pfam" id="PF03551"/>
    </source>
</evidence>
<dbReference type="Proteomes" id="UP000440125">
    <property type="component" value="Unassembled WGS sequence"/>
</dbReference>
<dbReference type="InterPro" id="IPR036388">
    <property type="entry name" value="WH-like_DNA-bd_sf"/>
</dbReference>
<reference evidence="2 3" key="1">
    <citation type="submission" date="2019-10" db="EMBL/GenBank/DDBJ databases">
        <title>Genome Sequences from Six Type Strain Members of the Archaeal Family Sulfolobaceae: Acidianus ambivalens, Acidianus infernus, Metallosphaera prunae, Stygiolobus azoricus, Sulfolobus metallicus, and Sulfurisphaera ohwakuensis.</title>
        <authorList>
            <person name="Counts J.A."/>
            <person name="Kelly R.M."/>
        </authorList>
    </citation>
    <scope>NUCLEOTIDE SEQUENCE [LARGE SCALE GENOMIC DNA]</scope>
    <source>
        <strain evidence="2 3">DSM 3191</strain>
    </source>
</reference>
<dbReference type="Gene3D" id="1.10.10.10">
    <property type="entry name" value="Winged helix-like DNA-binding domain superfamily/Winged helix DNA-binding domain"/>
    <property type="match status" value="1"/>
</dbReference>
<evidence type="ECO:0000313" key="3">
    <source>
        <dbReference type="Proteomes" id="UP000440125"/>
    </source>
</evidence>
<dbReference type="InterPro" id="IPR036390">
    <property type="entry name" value="WH_DNA-bd_sf"/>
</dbReference>
<dbReference type="RefSeq" id="WP_155862369.1">
    <property type="nucleotide sequence ID" value="NZ_JBGTCZ010000055.1"/>
</dbReference>
<proteinExistence type="predicted"/>
<dbReference type="OrthoDB" id="56053at2157"/>
<dbReference type="AlphaFoldDB" id="A0A6A9QKD6"/>
<dbReference type="PANTHER" id="PTHR43252">
    <property type="entry name" value="TRANSCRIPTIONAL REGULATOR YQJI"/>
    <property type="match status" value="1"/>
</dbReference>
<dbReference type="PANTHER" id="PTHR43252:SF5">
    <property type="entry name" value="TRANSCRIPTIONAL REGULATOR, PADR-LIKE FAMILY"/>
    <property type="match status" value="1"/>
</dbReference>
<accession>A0A6A9QKD6</accession>
<dbReference type="EMBL" id="WFIY01000004">
    <property type="protein sequence ID" value="MUM63787.1"/>
    <property type="molecule type" value="Genomic_DNA"/>
</dbReference>
<keyword evidence="3" id="KW-1185">Reference proteome</keyword>